<organism evidence="1 2">
    <name type="scientific">Gigaspora margarita</name>
    <dbReference type="NCBI Taxonomy" id="4874"/>
    <lineage>
        <taxon>Eukaryota</taxon>
        <taxon>Fungi</taxon>
        <taxon>Fungi incertae sedis</taxon>
        <taxon>Mucoromycota</taxon>
        <taxon>Glomeromycotina</taxon>
        <taxon>Glomeromycetes</taxon>
        <taxon>Diversisporales</taxon>
        <taxon>Gigasporaceae</taxon>
        <taxon>Gigaspora</taxon>
    </lineage>
</organism>
<keyword evidence="2" id="KW-1185">Reference proteome</keyword>
<protein>
    <submittedName>
        <fullName evidence="1">37292_t:CDS:1</fullName>
    </submittedName>
</protein>
<gene>
    <name evidence="1" type="ORF">GMARGA_LOCUS12738</name>
</gene>
<reference evidence="1 2" key="1">
    <citation type="submission" date="2021-06" db="EMBL/GenBank/DDBJ databases">
        <authorList>
            <person name="Kallberg Y."/>
            <person name="Tangrot J."/>
            <person name="Rosling A."/>
        </authorList>
    </citation>
    <scope>NUCLEOTIDE SEQUENCE [LARGE SCALE GENOMIC DNA]</scope>
    <source>
        <strain evidence="1 2">120-4 pot B 10/14</strain>
    </source>
</reference>
<accession>A0ABN7V0B6</accession>
<proteinExistence type="predicted"/>
<evidence type="ECO:0000313" key="2">
    <source>
        <dbReference type="Proteomes" id="UP000789901"/>
    </source>
</evidence>
<comment type="caution">
    <text evidence="1">The sequence shown here is derived from an EMBL/GenBank/DDBJ whole genome shotgun (WGS) entry which is preliminary data.</text>
</comment>
<name>A0ABN7V0B6_GIGMA</name>
<dbReference type="EMBL" id="CAJVQB010007890">
    <property type="protein sequence ID" value="CAG8710846.1"/>
    <property type="molecule type" value="Genomic_DNA"/>
</dbReference>
<dbReference type="Proteomes" id="UP000789901">
    <property type="component" value="Unassembled WGS sequence"/>
</dbReference>
<sequence length="117" mass="13624">MLHKRKPNVYDFPNYIFCLNNEVETLNYITICAAFEAEWKDIEALTEETAWNTLILEAKSRISPFSISRIIFGRDRNSRVSVRLNIVKGLISQEVVDKLNEFFPSYRDTKATITAIF</sequence>
<evidence type="ECO:0000313" key="1">
    <source>
        <dbReference type="EMBL" id="CAG8710846.1"/>
    </source>
</evidence>